<evidence type="ECO:0000256" key="6">
    <source>
        <dbReference type="ARBA" id="ARBA00035263"/>
    </source>
</evidence>
<dbReference type="SUPFAM" id="SSF54565">
    <property type="entry name" value="Ribosomal protein S16"/>
    <property type="match status" value="1"/>
</dbReference>
<dbReference type="Proteomes" id="UP000014500">
    <property type="component" value="Unassembled WGS sequence"/>
</dbReference>
<evidence type="ECO:0000256" key="3">
    <source>
        <dbReference type="ARBA" id="ARBA00022980"/>
    </source>
</evidence>
<reference evidence="8" key="2">
    <citation type="submission" date="2015-02" db="UniProtKB">
        <authorList>
            <consortium name="EnsemblMetazoa"/>
        </authorList>
    </citation>
    <scope>IDENTIFICATION</scope>
</reference>
<evidence type="ECO:0000313" key="9">
    <source>
        <dbReference type="Proteomes" id="UP000014500"/>
    </source>
</evidence>
<sequence length="169" mass="20003">MKIFATNMRRHLPLGVMSIRFQKHGCANRPFYHIVVMKKGLEMHDPPLEQLGTYDPMPNVYQEKIVSFNFERLRYWIGYGSLVSPPVRELLGLCGFTSIHPNTYRTAWQNQRKEKEKKKEKVKVEPQSSSIKIKICYVIKNSKLRFCVFTLYTERIVDIMGRNFRNQTK</sequence>
<dbReference type="InterPro" id="IPR023803">
    <property type="entry name" value="Ribosomal_bS16_dom_sf"/>
</dbReference>
<dbReference type="HOGENOM" id="CLU_100590_4_0_1"/>
<comment type="similarity">
    <text evidence="2">Belongs to the bacterial ribosomal protein bS16 family.</text>
</comment>
<dbReference type="PANTHER" id="PTHR12919">
    <property type="entry name" value="30S RIBOSOMAL PROTEIN S16"/>
    <property type="match status" value="1"/>
</dbReference>
<evidence type="ECO:0000256" key="7">
    <source>
        <dbReference type="ARBA" id="ARBA00035438"/>
    </source>
</evidence>
<evidence type="ECO:0000313" key="8">
    <source>
        <dbReference type="EnsemblMetazoa" id="SMAR005659-PA"/>
    </source>
</evidence>
<keyword evidence="4" id="KW-0496">Mitochondrion</keyword>
<reference evidence="9" key="1">
    <citation type="submission" date="2011-05" db="EMBL/GenBank/DDBJ databases">
        <authorList>
            <person name="Richards S.R."/>
            <person name="Qu J."/>
            <person name="Jiang H."/>
            <person name="Jhangiani S.N."/>
            <person name="Agravi P."/>
            <person name="Goodspeed R."/>
            <person name="Gross S."/>
            <person name="Mandapat C."/>
            <person name="Jackson L."/>
            <person name="Mathew T."/>
            <person name="Pu L."/>
            <person name="Thornton R."/>
            <person name="Saada N."/>
            <person name="Wilczek-Boney K.B."/>
            <person name="Lee S."/>
            <person name="Kovar C."/>
            <person name="Wu Y."/>
            <person name="Scherer S.E."/>
            <person name="Worley K.C."/>
            <person name="Muzny D.M."/>
            <person name="Gibbs R."/>
        </authorList>
    </citation>
    <scope>NUCLEOTIDE SEQUENCE</scope>
    <source>
        <strain evidence="9">Brora</strain>
    </source>
</reference>
<dbReference type="GO" id="GO:0005743">
    <property type="term" value="C:mitochondrial inner membrane"/>
    <property type="evidence" value="ECO:0007669"/>
    <property type="project" value="UniProtKB-ARBA"/>
</dbReference>
<evidence type="ECO:0000256" key="1">
    <source>
        <dbReference type="ARBA" id="ARBA00004173"/>
    </source>
</evidence>
<organism evidence="8 9">
    <name type="scientific">Strigamia maritima</name>
    <name type="common">European centipede</name>
    <name type="synonym">Geophilus maritimus</name>
    <dbReference type="NCBI Taxonomy" id="126957"/>
    <lineage>
        <taxon>Eukaryota</taxon>
        <taxon>Metazoa</taxon>
        <taxon>Ecdysozoa</taxon>
        <taxon>Arthropoda</taxon>
        <taxon>Myriapoda</taxon>
        <taxon>Chilopoda</taxon>
        <taxon>Pleurostigmophora</taxon>
        <taxon>Geophilomorpha</taxon>
        <taxon>Linotaeniidae</taxon>
        <taxon>Strigamia</taxon>
    </lineage>
</organism>
<dbReference type="STRING" id="126957.T1IWT3"/>
<keyword evidence="3" id="KW-0689">Ribosomal protein</keyword>
<accession>T1IWT3</accession>
<proteinExistence type="inferred from homology"/>
<dbReference type="Pfam" id="PF00886">
    <property type="entry name" value="Ribosomal_S16"/>
    <property type="match status" value="1"/>
</dbReference>
<dbReference type="GO" id="GO:0032543">
    <property type="term" value="P:mitochondrial translation"/>
    <property type="evidence" value="ECO:0007669"/>
    <property type="project" value="TreeGrafter"/>
</dbReference>
<comment type="subcellular location">
    <subcellularLocation>
        <location evidence="1">Mitochondrion</location>
    </subcellularLocation>
</comment>
<dbReference type="InterPro" id="IPR000307">
    <property type="entry name" value="Ribosomal_bS16"/>
</dbReference>
<evidence type="ECO:0000256" key="5">
    <source>
        <dbReference type="ARBA" id="ARBA00023274"/>
    </source>
</evidence>
<dbReference type="GO" id="GO:0005763">
    <property type="term" value="C:mitochondrial small ribosomal subunit"/>
    <property type="evidence" value="ECO:0007669"/>
    <property type="project" value="TreeGrafter"/>
</dbReference>
<dbReference type="EnsemblMetazoa" id="SMAR005659-RA">
    <property type="protein sequence ID" value="SMAR005659-PA"/>
    <property type="gene ID" value="SMAR005659"/>
</dbReference>
<protein>
    <recommendedName>
        <fullName evidence="6">Small ribosomal subunit protein bS16m</fullName>
    </recommendedName>
    <alternativeName>
        <fullName evidence="7">28S ribosomal protein S16, mitochondrial</fullName>
    </alternativeName>
</protein>
<evidence type="ECO:0000256" key="2">
    <source>
        <dbReference type="ARBA" id="ARBA00006668"/>
    </source>
</evidence>
<dbReference type="AlphaFoldDB" id="T1IWT3"/>
<keyword evidence="5" id="KW-0687">Ribonucleoprotein</keyword>
<dbReference type="GO" id="GO:0003735">
    <property type="term" value="F:structural constituent of ribosome"/>
    <property type="evidence" value="ECO:0007669"/>
    <property type="project" value="InterPro"/>
</dbReference>
<dbReference type="FunFam" id="3.30.1320.10:FF:000004">
    <property type="entry name" value="28S ribosomal protein S16, mitochondrial"/>
    <property type="match status" value="1"/>
</dbReference>
<dbReference type="EMBL" id="JH431629">
    <property type="status" value="NOT_ANNOTATED_CDS"/>
    <property type="molecule type" value="Genomic_DNA"/>
</dbReference>
<dbReference type="eggNOG" id="KOG3419">
    <property type="taxonomic scope" value="Eukaryota"/>
</dbReference>
<dbReference type="Gene3D" id="3.30.1320.10">
    <property type="match status" value="1"/>
</dbReference>
<dbReference type="NCBIfam" id="TIGR00002">
    <property type="entry name" value="S16"/>
    <property type="match status" value="1"/>
</dbReference>
<keyword evidence="9" id="KW-1185">Reference proteome</keyword>
<evidence type="ECO:0000256" key="4">
    <source>
        <dbReference type="ARBA" id="ARBA00023128"/>
    </source>
</evidence>
<dbReference type="PhylomeDB" id="T1IWT3"/>
<dbReference type="PANTHER" id="PTHR12919:SF20">
    <property type="entry name" value="SMALL RIBOSOMAL SUBUNIT PROTEIN BS16M"/>
    <property type="match status" value="1"/>
</dbReference>
<name>T1IWT3_STRMM</name>